<accession>A0A0B7BR05</accession>
<dbReference type="EMBL" id="HACG01047725">
    <property type="protein sequence ID" value="CEK94590.1"/>
    <property type="molecule type" value="Transcribed_RNA"/>
</dbReference>
<name>A0A0B7BR05_9EUPU</name>
<reference evidence="1" key="1">
    <citation type="submission" date="2014-12" db="EMBL/GenBank/DDBJ databases">
        <title>Insight into the proteome of Arion vulgaris.</title>
        <authorList>
            <person name="Aradska J."/>
            <person name="Bulat T."/>
            <person name="Smidak R."/>
            <person name="Sarate P."/>
            <person name="Gangsoo J."/>
            <person name="Sialana F."/>
            <person name="Bilban M."/>
            <person name="Lubec G."/>
        </authorList>
    </citation>
    <scope>NUCLEOTIDE SEQUENCE</scope>
    <source>
        <tissue evidence="1">Skin</tissue>
    </source>
</reference>
<protein>
    <submittedName>
        <fullName evidence="1">Uncharacterized protein</fullName>
    </submittedName>
</protein>
<dbReference type="AlphaFoldDB" id="A0A0B7BR05"/>
<sequence length="77" mass="8596">LTVLCFISYLVVQKLISSEYEVKFLAMTNQKKIVIQIVTVSYLKFSLDSTACVCGAQKRNTLSAVPTFSSTIIENKE</sequence>
<organism evidence="1">
    <name type="scientific">Arion vulgaris</name>
    <dbReference type="NCBI Taxonomy" id="1028688"/>
    <lineage>
        <taxon>Eukaryota</taxon>
        <taxon>Metazoa</taxon>
        <taxon>Spiralia</taxon>
        <taxon>Lophotrochozoa</taxon>
        <taxon>Mollusca</taxon>
        <taxon>Gastropoda</taxon>
        <taxon>Heterobranchia</taxon>
        <taxon>Euthyneura</taxon>
        <taxon>Panpulmonata</taxon>
        <taxon>Eupulmonata</taxon>
        <taxon>Stylommatophora</taxon>
        <taxon>Helicina</taxon>
        <taxon>Arionoidea</taxon>
        <taxon>Arionidae</taxon>
        <taxon>Arion</taxon>
    </lineage>
</organism>
<feature type="non-terminal residue" evidence="1">
    <location>
        <position position="1"/>
    </location>
</feature>
<evidence type="ECO:0000313" key="1">
    <source>
        <dbReference type="EMBL" id="CEK94590.1"/>
    </source>
</evidence>
<proteinExistence type="predicted"/>
<gene>
    <name evidence="1" type="primary">ORF201749</name>
</gene>